<dbReference type="PANTHER" id="PTHR42877:SF4">
    <property type="entry name" value="FAD_NAD(P)-BINDING DOMAIN-CONTAINING PROTEIN-RELATED"/>
    <property type="match status" value="1"/>
</dbReference>
<dbReference type="SUPFAM" id="SSF51905">
    <property type="entry name" value="FAD/NAD(P)-binding domain"/>
    <property type="match status" value="3"/>
</dbReference>
<sequence>MSREPRVVIIGAGLAGITALHVFTQRGCTDVTVLDKASDVGGVWHWNHYPGLTCDVPSQLYQFGFAPKPDWSHVWADGRDIQRYHREVVDSLGLGDHIRLNTEVIAAQWGADTASWTLTTTDGEQIVADVVVCATGVLHHPATPDIPGLDEFAGPVVHTARWDDELETRGRRVAVIGTGSTGVQIVSALQPSAAAIAHYVRSPQWILWAPMSLRQSAFLSAALTRWPKVHDALYRGLLWASGILADITTRPSWRRRTVQGYARLCLRLQVRDQDLRNRLTPDYQPLCKRQVVSGTYYRAIQSGNAELVTEQITEVTPTGIRTADGRDRPVDVIILATGFHTHNYMRPMEITGRDGLTIDKAWAGGPRAYRMTAIPGFPNLFTVLGPNSPTGSISLQYSAERTADYIARFLQMLRDGTATSIEVTEEATDEFNAAVAEAMTPTVWNTGCNSWYRTENNTIDLWPYDRATLTAMLAAPEPGHFDIR</sequence>
<dbReference type="Pfam" id="PF07992">
    <property type="entry name" value="Pyr_redox_2"/>
    <property type="match status" value="1"/>
</dbReference>
<dbReference type="PRINTS" id="PR00368">
    <property type="entry name" value="FADPNR"/>
</dbReference>
<protein>
    <submittedName>
        <fullName evidence="2">Monooxygenase</fullName>
    </submittedName>
</protein>
<dbReference type="Gene3D" id="3.50.50.60">
    <property type="entry name" value="FAD/NAD(P)-binding domain"/>
    <property type="match status" value="2"/>
</dbReference>
<dbReference type="OrthoDB" id="5168853at2"/>
<evidence type="ECO:0000259" key="1">
    <source>
        <dbReference type="Pfam" id="PF07992"/>
    </source>
</evidence>
<dbReference type="InterPro" id="IPR051209">
    <property type="entry name" value="FAD-bind_Monooxygenase_sf"/>
</dbReference>
<dbReference type="InterPro" id="IPR023753">
    <property type="entry name" value="FAD/NAD-binding_dom"/>
</dbReference>
<reference evidence="2 3" key="1">
    <citation type="submission" date="2017-02" db="EMBL/GenBank/DDBJ databases">
        <title>The new phylogeny of genus Mycobacterium.</title>
        <authorList>
            <person name="Tortoli E."/>
            <person name="Trovato A."/>
            <person name="Cirillo D.M."/>
        </authorList>
    </citation>
    <scope>NUCLEOTIDE SEQUENCE [LARGE SCALE GENOMIC DNA]</scope>
    <source>
        <strain evidence="2 3">DSM 45057</strain>
    </source>
</reference>
<feature type="domain" description="FAD/NAD(P)-binding" evidence="1">
    <location>
        <begin position="6"/>
        <end position="223"/>
    </location>
</feature>
<gene>
    <name evidence="2" type="ORF">BST12_16790</name>
</gene>
<keyword evidence="2" id="KW-0503">Monooxygenase</keyword>
<dbReference type="GO" id="GO:0004497">
    <property type="term" value="F:monooxygenase activity"/>
    <property type="evidence" value="ECO:0007669"/>
    <property type="project" value="UniProtKB-KW"/>
</dbReference>
<comment type="caution">
    <text evidence="2">The sequence shown here is derived from an EMBL/GenBank/DDBJ whole genome shotgun (WGS) entry which is preliminary data.</text>
</comment>
<evidence type="ECO:0000313" key="3">
    <source>
        <dbReference type="Proteomes" id="UP000192284"/>
    </source>
</evidence>
<organism evidence="2 3">
    <name type="scientific">Mycobacterium angelicum</name>
    <dbReference type="NCBI Taxonomy" id="470074"/>
    <lineage>
        <taxon>Bacteria</taxon>
        <taxon>Bacillati</taxon>
        <taxon>Actinomycetota</taxon>
        <taxon>Actinomycetes</taxon>
        <taxon>Mycobacteriales</taxon>
        <taxon>Mycobacteriaceae</taxon>
        <taxon>Mycobacterium</taxon>
    </lineage>
</organism>
<name>A0A1W9ZPQ9_MYCAN</name>
<keyword evidence="3" id="KW-1185">Reference proteome</keyword>
<dbReference type="RefSeq" id="WP_083114246.1">
    <property type="nucleotide sequence ID" value="NZ_JACKTS010000040.1"/>
</dbReference>
<accession>A0A1W9ZPQ9</accession>
<proteinExistence type="predicted"/>
<evidence type="ECO:0000313" key="2">
    <source>
        <dbReference type="EMBL" id="ORA19605.1"/>
    </source>
</evidence>
<dbReference type="Proteomes" id="UP000192284">
    <property type="component" value="Unassembled WGS sequence"/>
</dbReference>
<dbReference type="InterPro" id="IPR036188">
    <property type="entry name" value="FAD/NAD-bd_sf"/>
</dbReference>
<dbReference type="AlphaFoldDB" id="A0A1W9ZPQ9"/>
<keyword evidence="2" id="KW-0560">Oxidoreductase</keyword>
<dbReference type="EMBL" id="MVHE01000027">
    <property type="protein sequence ID" value="ORA19605.1"/>
    <property type="molecule type" value="Genomic_DNA"/>
</dbReference>
<dbReference type="PANTHER" id="PTHR42877">
    <property type="entry name" value="L-ORNITHINE N(5)-MONOOXYGENASE-RELATED"/>
    <property type="match status" value="1"/>
</dbReference>